<dbReference type="Gene3D" id="1.10.357.10">
    <property type="entry name" value="Tetracycline Repressor, domain 2"/>
    <property type="match status" value="1"/>
</dbReference>
<dbReference type="PANTHER" id="PTHR30055:SF234">
    <property type="entry name" value="HTH-TYPE TRANSCRIPTIONAL REGULATOR BETI"/>
    <property type="match status" value="1"/>
</dbReference>
<gene>
    <name evidence="6" type="ORF">FB00_05920</name>
</gene>
<dbReference type="Proteomes" id="UP000035265">
    <property type="component" value="Unassembled WGS sequence"/>
</dbReference>
<organism evidence="6 7">
    <name type="scientific">Cellulosimicrobium funkei</name>
    <dbReference type="NCBI Taxonomy" id="264251"/>
    <lineage>
        <taxon>Bacteria</taxon>
        <taxon>Bacillati</taxon>
        <taxon>Actinomycetota</taxon>
        <taxon>Actinomycetes</taxon>
        <taxon>Micrococcales</taxon>
        <taxon>Promicromonosporaceae</taxon>
        <taxon>Cellulosimicrobium</taxon>
    </lineage>
</organism>
<dbReference type="GO" id="GO:0003700">
    <property type="term" value="F:DNA-binding transcription factor activity"/>
    <property type="evidence" value="ECO:0007669"/>
    <property type="project" value="TreeGrafter"/>
</dbReference>
<sequence>MPRVSDEYRAQRRDDIAAAALRVFRRKGFAATSMAEIIAESGLSAGAIYGYYDSKMAIVHDVAGRIVGGRIADVERLAERDPLPPPSDLVAVLMHGVVREIGSTAILLQVWGEAVTDPRILEFASAVLARLRSVFADYVAAWHVRTHGLDPARAAEFGAEQAPLFVAACQGFIVQSALMDDFDADAYLDRTTRHLPR</sequence>
<evidence type="ECO:0000256" key="1">
    <source>
        <dbReference type="ARBA" id="ARBA00023015"/>
    </source>
</evidence>
<keyword evidence="2 4" id="KW-0238">DNA-binding</keyword>
<evidence type="ECO:0000259" key="5">
    <source>
        <dbReference type="PROSITE" id="PS50977"/>
    </source>
</evidence>
<feature type="domain" description="HTH tetR-type" evidence="5">
    <location>
        <begin position="10"/>
        <end position="70"/>
    </location>
</feature>
<dbReference type="InterPro" id="IPR001647">
    <property type="entry name" value="HTH_TetR"/>
</dbReference>
<dbReference type="PATRIC" id="fig|264251.5.peg.1211"/>
<evidence type="ECO:0000256" key="4">
    <source>
        <dbReference type="PROSITE-ProRule" id="PRU00335"/>
    </source>
</evidence>
<proteinExistence type="predicted"/>
<name>A0A0H2KQK4_9MICO</name>
<accession>A0A0H2KQK4</accession>
<reference evidence="6 7" key="1">
    <citation type="submission" date="2014-05" db="EMBL/GenBank/DDBJ databases">
        <title>Cellulosimicrobium funkei U11 genome.</title>
        <authorList>
            <person name="Hu C."/>
            <person name="Gong Y."/>
            <person name="Wan W."/>
            <person name="Jiang M."/>
        </authorList>
    </citation>
    <scope>NUCLEOTIDE SEQUENCE [LARGE SCALE GENOMIC DNA]</scope>
    <source>
        <strain evidence="6 7">U11</strain>
    </source>
</reference>
<keyword evidence="1" id="KW-0805">Transcription regulation</keyword>
<keyword evidence="3" id="KW-0804">Transcription</keyword>
<dbReference type="AlphaFoldDB" id="A0A0H2KQK4"/>
<feature type="DNA-binding region" description="H-T-H motif" evidence="4">
    <location>
        <begin position="33"/>
        <end position="52"/>
    </location>
</feature>
<protein>
    <recommendedName>
        <fullName evidence="5">HTH tetR-type domain-containing protein</fullName>
    </recommendedName>
</protein>
<evidence type="ECO:0000256" key="2">
    <source>
        <dbReference type="ARBA" id="ARBA00023125"/>
    </source>
</evidence>
<keyword evidence="7" id="KW-1185">Reference proteome</keyword>
<dbReference type="InterPro" id="IPR050109">
    <property type="entry name" value="HTH-type_TetR-like_transc_reg"/>
</dbReference>
<evidence type="ECO:0000256" key="3">
    <source>
        <dbReference type="ARBA" id="ARBA00023163"/>
    </source>
</evidence>
<dbReference type="SUPFAM" id="SSF46689">
    <property type="entry name" value="Homeodomain-like"/>
    <property type="match status" value="1"/>
</dbReference>
<evidence type="ECO:0000313" key="7">
    <source>
        <dbReference type="Proteomes" id="UP000035265"/>
    </source>
</evidence>
<dbReference type="InterPro" id="IPR009057">
    <property type="entry name" value="Homeodomain-like_sf"/>
</dbReference>
<dbReference type="GO" id="GO:0000976">
    <property type="term" value="F:transcription cis-regulatory region binding"/>
    <property type="evidence" value="ECO:0007669"/>
    <property type="project" value="TreeGrafter"/>
</dbReference>
<dbReference type="RefSeq" id="WP_047231889.1">
    <property type="nucleotide sequence ID" value="NZ_JNBQ01000003.1"/>
</dbReference>
<dbReference type="EMBL" id="JNBQ01000003">
    <property type="protein sequence ID" value="KLN35826.1"/>
    <property type="molecule type" value="Genomic_DNA"/>
</dbReference>
<comment type="caution">
    <text evidence="6">The sequence shown here is derived from an EMBL/GenBank/DDBJ whole genome shotgun (WGS) entry which is preliminary data.</text>
</comment>
<evidence type="ECO:0000313" key="6">
    <source>
        <dbReference type="EMBL" id="KLN35826.1"/>
    </source>
</evidence>
<dbReference type="Pfam" id="PF00440">
    <property type="entry name" value="TetR_N"/>
    <property type="match status" value="1"/>
</dbReference>
<dbReference type="PROSITE" id="PS50977">
    <property type="entry name" value="HTH_TETR_2"/>
    <property type="match status" value="1"/>
</dbReference>
<dbReference type="PANTHER" id="PTHR30055">
    <property type="entry name" value="HTH-TYPE TRANSCRIPTIONAL REGULATOR RUTR"/>
    <property type="match status" value="1"/>
</dbReference>
<dbReference type="PRINTS" id="PR00455">
    <property type="entry name" value="HTHTETR"/>
</dbReference>